<proteinExistence type="inferred from homology"/>
<dbReference type="NCBIfam" id="NF009150">
    <property type="entry name" value="PRK12497.1-3"/>
    <property type="match status" value="1"/>
</dbReference>
<sequence length="122" mass="14074">MFRLSKKQTGDHYETQACRFLERQGLKTIEKNARFKGGELDLIMREQNCLVFVEVKYRNQTTYGGAAASISPQKQRRMLKAAYLWLAKNGLSATHTEFRFDAVTFEGNVNSVNWMKNIVFEG</sequence>
<dbReference type="HAMAP" id="MF_00048">
    <property type="entry name" value="UPF0102"/>
    <property type="match status" value="1"/>
</dbReference>
<dbReference type="InterPro" id="IPR011856">
    <property type="entry name" value="tRNA_endonuc-like_dom_sf"/>
</dbReference>
<dbReference type="PANTHER" id="PTHR34039">
    <property type="entry name" value="UPF0102 PROTEIN YRAN"/>
    <property type="match status" value="1"/>
</dbReference>
<dbReference type="GO" id="GO:0003676">
    <property type="term" value="F:nucleic acid binding"/>
    <property type="evidence" value="ECO:0007669"/>
    <property type="project" value="InterPro"/>
</dbReference>
<protein>
    <recommendedName>
        <fullName evidence="2">UPF0102 protein GMA8713_00516</fullName>
    </recommendedName>
</protein>
<dbReference type="InterPro" id="IPR003509">
    <property type="entry name" value="UPF0102_YraN-like"/>
</dbReference>
<evidence type="ECO:0000256" key="2">
    <source>
        <dbReference type="HAMAP-Rule" id="MF_00048"/>
    </source>
</evidence>
<dbReference type="AlphaFoldDB" id="A0A128EWD1"/>
<keyword evidence="4" id="KW-1185">Reference proteome</keyword>
<organism evidence="3 4">
    <name type="scientific">Grimontia marina</name>
    <dbReference type="NCBI Taxonomy" id="646534"/>
    <lineage>
        <taxon>Bacteria</taxon>
        <taxon>Pseudomonadati</taxon>
        <taxon>Pseudomonadota</taxon>
        <taxon>Gammaproteobacteria</taxon>
        <taxon>Vibrionales</taxon>
        <taxon>Vibrionaceae</taxon>
        <taxon>Grimontia</taxon>
    </lineage>
</organism>
<dbReference type="Pfam" id="PF02021">
    <property type="entry name" value="UPF0102"/>
    <property type="match status" value="1"/>
</dbReference>
<dbReference type="RefSeq" id="WP_062705447.1">
    <property type="nucleotide sequence ID" value="NZ_CAWRCI010000003.1"/>
</dbReference>
<accession>A0A128EWD1</accession>
<reference evidence="4" key="1">
    <citation type="submission" date="2016-02" db="EMBL/GenBank/DDBJ databases">
        <authorList>
            <person name="Rodrigo-Torres Lidia"/>
            <person name="Arahal R.David."/>
        </authorList>
    </citation>
    <scope>NUCLEOTIDE SEQUENCE [LARGE SCALE GENOMIC DNA]</scope>
    <source>
        <strain evidence="4">CECT 8713</strain>
    </source>
</reference>
<dbReference type="EMBL" id="FIZY01000003">
    <property type="protein sequence ID" value="CZF78301.1"/>
    <property type="molecule type" value="Genomic_DNA"/>
</dbReference>
<evidence type="ECO:0000313" key="4">
    <source>
        <dbReference type="Proteomes" id="UP000073601"/>
    </source>
</evidence>
<evidence type="ECO:0000256" key="1">
    <source>
        <dbReference type="ARBA" id="ARBA00006738"/>
    </source>
</evidence>
<dbReference type="InterPro" id="IPR011335">
    <property type="entry name" value="Restrct_endonuc-II-like"/>
</dbReference>
<evidence type="ECO:0000313" key="3">
    <source>
        <dbReference type="EMBL" id="CZF78301.1"/>
    </source>
</evidence>
<dbReference type="Gene3D" id="3.40.1350.10">
    <property type="match status" value="1"/>
</dbReference>
<dbReference type="NCBIfam" id="TIGR00252">
    <property type="entry name" value="YraN family protein"/>
    <property type="match status" value="1"/>
</dbReference>
<dbReference type="SUPFAM" id="SSF52980">
    <property type="entry name" value="Restriction endonuclease-like"/>
    <property type="match status" value="1"/>
</dbReference>
<dbReference type="Proteomes" id="UP000073601">
    <property type="component" value="Unassembled WGS sequence"/>
</dbReference>
<name>A0A128EWD1_9GAMM</name>
<dbReference type="CDD" id="cd20736">
    <property type="entry name" value="PoNe_Nuclease"/>
    <property type="match status" value="1"/>
</dbReference>
<dbReference type="PANTHER" id="PTHR34039:SF1">
    <property type="entry name" value="UPF0102 PROTEIN YRAN"/>
    <property type="match status" value="1"/>
</dbReference>
<comment type="similarity">
    <text evidence="1 2">Belongs to the UPF0102 family.</text>
</comment>
<gene>
    <name evidence="3" type="ORF">GMA8713_00516</name>
</gene>
<dbReference type="OrthoDB" id="9794876at2"/>